<dbReference type="Proteomes" id="UP000276905">
    <property type="component" value="Unassembled WGS sequence"/>
</dbReference>
<organism evidence="1 2">
    <name type="scientific">Acinetobacter lactucae</name>
    <dbReference type="NCBI Taxonomy" id="1785128"/>
    <lineage>
        <taxon>Bacteria</taxon>
        <taxon>Pseudomonadati</taxon>
        <taxon>Pseudomonadota</taxon>
        <taxon>Gammaproteobacteria</taxon>
        <taxon>Moraxellales</taxon>
        <taxon>Moraxellaceae</taxon>
        <taxon>Acinetobacter</taxon>
        <taxon>Acinetobacter calcoaceticus/baumannii complex</taxon>
    </lineage>
</organism>
<gene>
    <name evidence="1" type="ORF">EA756_12515</name>
</gene>
<dbReference type="KEGG" id="alc:OTEC02_07555"/>
<name>A0A1V0KAC8_9GAMM</name>
<evidence type="ECO:0000313" key="2">
    <source>
        <dbReference type="Proteomes" id="UP000276905"/>
    </source>
</evidence>
<dbReference type="EMBL" id="RFES01000008">
    <property type="protein sequence ID" value="RSO55961.1"/>
    <property type="molecule type" value="Genomic_DNA"/>
</dbReference>
<accession>A0A1V0KAC8</accession>
<dbReference type="AlphaFoldDB" id="A0A1V0KAC8"/>
<protein>
    <submittedName>
        <fullName evidence="1">Uncharacterized protein</fullName>
    </submittedName>
</protein>
<evidence type="ECO:0000313" key="1">
    <source>
        <dbReference type="EMBL" id="RSO55961.1"/>
    </source>
</evidence>
<sequence length="42" mass="4654">MIKTNSIKIDNNMIQLGAKVSFGANVGRILVHYTKSRLSTYA</sequence>
<comment type="caution">
    <text evidence="1">The sequence shown here is derived from an EMBL/GenBank/DDBJ whole genome shotgun (WGS) entry which is preliminary data.</text>
</comment>
<reference evidence="1 2" key="1">
    <citation type="submission" date="2018-10" db="EMBL/GenBank/DDBJ databases">
        <title>GWAS and RNA-Seq identify cryptic mechanisms of antimicrobial resistance in Acinetobacter baumannii.</title>
        <authorList>
            <person name="Sahl J.W."/>
        </authorList>
    </citation>
    <scope>NUCLEOTIDE SEQUENCE [LARGE SCALE GENOMIC DNA]</scope>
    <source>
        <strain evidence="1 2">TG41018</strain>
    </source>
</reference>
<proteinExistence type="predicted"/>